<evidence type="ECO:0000259" key="7">
    <source>
        <dbReference type="SMART" id="SM00852"/>
    </source>
</evidence>
<dbReference type="InterPro" id="IPR001453">
    <property type="entry name" value="MoaB/Mog_dom"/>
</dbReference>
<dbReference type="PANTHER" id="PTHR10192">
    <property type="entry name" value="MOLYBDOPTERIN BIOSYNTHESIS PROTEIN"/>
    <property type="match status" value="1"/>
</dbReference>
<gene>
    <name evidence="8" type="ORF">IPV69_16755</name>
</gene>
<evidence type="ECO:0000256" key="2">
    <source>
        <dbReference type="ARBA" id="ARBA00005046"/>
    </source>
</evidence>
<keyword evidence="6" id="KW-0479">Metal-binding</keyword>
<dbReference type="InterPro" id="IPR036135">
    <property type="entry name" value="MoeA_linker/N_sf"/>
</dbReference>
<dbReference type="EC" id="2.10.1.1" evidence="6"/>
<evidence type="ECO:0000256" key="3">
    <source>
        <dbReference type="ARBA" id="ARBA00010763"/>
    </source>
</evidence>
<dbReference type="InterPro" id="IPR036688">
    <property type="entry name" value="MoeA_C_domain_IV_sf"/>
</dbReference>
<keyword evidence="4 6" id="KW-0501">Molybdenum cofactor biosynthesis</keyword>
<evidence type="ECO:0000256" key="4">
    <source>
        <dbReference type="ARBA" id="ARBA00023150"/>
    </source>
</evidence>
<dbReference type="KEGG" id="hbs:IPV69_16755"/>
<dbReference type="GO" id="GO:0046872">
    <property type="term" value="F:metal ion binding"/>
    <property type="evidence" value="ECO:0007669"/>
    <property type="project" value="UniProtKB-UniRule"/>
</dbReference>
<dbReference type="UniPathway" id="UPA00344"/>
<keyword evidence="6" id="KW-0808">Transferase</keyword>
<dbReference type="NCBIfam" id="NF045515">
    <property type="entry name" value="Glp_gephyrin"/>
    <property type="match status" value="1"/>
</dbReference>
<evidence type="ECO:0000256" key="6">
    <source>
        <dbReference type="RuleBase" id="RU365090"/>
    </source>
</evidence>
<evidence type="ECO:0000256" key="5">
    <source>
        <dbReference type="ARBA" id="ARBA00047317"/>
    </source>
</evidence>
<dbReference type="GO" id="GO:0005829">
    <property type="term" value="C:cytosol"/>
    <property type="evidence" value="ECO:0007669"/>
    <property type="project" value="TreeGrafter"/>
</dbReference>
<dbReference type="InterPro" id="IPR036425">
    <property type="entry name" value="MoaB/Mog-like_dom_sf"/>
</dbReference>
<keyword evidence="6" id="KW-0500">Molybdenum</keyword>
<keyword evidence="6" id="KW-0460">Magnesium</keyword>
<dbReference type="Pfam" id="PF00994">
    <property type="entry name" value="MoCF_biosynth"/>
    <property type="match status" value="1"/>
</dbReference>
<dbReference type="Gene3D" id="3.40.980.10">
    <property type="entry name" value="MoaB/Mog-like domain"/>
    <property type="match status" value="1"/>
</dbReference>
<dbReference type="Pfam" id="PF03453">
    <property type="entry name" value="MoeA_N"/>
    <property type="match status" value="1"/>
</dbReference>
<dbReference type="AlphaFoldDB" id="A0A7M2WSW8"/>
<accession>A0A7M2WSW8</accession>
<evidence type="ECO:0000313" key="9">
    <source>
        <dbReference type="Proteomes" id="UP000593765"/>
    </source>
</evidence>
<dbReference type="PANTHER" id="PTHR10192:SF5">
    <property type="entry name" value="GEPHYRIN"/>
    <property type="match status" value="1"/>
</dbReference>
<dbReference type="Pfam" id="PF03454">
    <property type="entry name" value="MoeA_C"/>
    <property type="match status" value="1"/>
</dbReference>
<evidence type="ECO:0000256" key="1">
    <source>
        <dbReference type="ARBA" id="ARBA00002901"/>
    </source>
</evidence>
<dbReference type="InterPro" id="IPR005111">
    <property type="entry name" value="MoeA_C_domain_IV"/>
</dbReference>
<sequence length="433" mass="45767">MPTPADPDVSALLSVRQAIDILDAEPVVPRIVRLPLGRCRGLRLAQDVVSDRDYPPFDKSLMDGYAVRAKDIAAAPVDLPVVGVIPAGHWPEHPLEPGETMAIMTGAPMPAGSDATVPVEQTQELGAEGDVGRVRILTSVAAGYAVARQASDMAAGRIVLARGSIVDAPAIAVAASVGAAELEVYARPRVAILGTGDEIIPIDQAPTQSQIRNSNNPMLVALLERLGCDVTDLGIVADDEERIRASVQQGLGFDALFVTGGMSMGQFDFVPKALVELGVTLKITKVRVKPGKPFVFGVGGGEGLRASVPDASVPSSPFVFGLPGNPLSAFVCTLRLASRVIVRMSGGMPQDRWLTGRLDVGLPANGPREFYQPVMYRQPGGLTSRQNELPSIEPLAWKGSADVFTLARANALLVRSENEPTLPKGTMVRVLEI</sequence>
<dbReference type="SUPFAM" id="SSF63882">
    <property type="entry name" value="MoeA N-terminal region -like"/>
    <property type="match status" value="1"/>
</dbReference>
<comment type="function">
    <text evidence="1 6">Catalyzes the insertion of molybdate into adenylated molybdopterin with the concomitant release of AMP.</text>
</comment>
<evidence type="ECO:0000313" key="8">
    <source>
        <dbReference type="EMBL" id="QOV87911.1"/>
    </source>
</evidence>
<reference evidence="8 9" key="1">
    <citation type="submission" date="2020-10" db="EMBL/GenBank/DDBJ databases">
        <title>Wide distribution of Phycisphaera-like planctomycetes from WD2101 soil group in peatlands and genome analysis of the first cultivated representative.</title>
        <authorList>
            <person name="Dedysh S.N."/>
            <person name="Beletsky A.V."/>
            <person name="Ivanova A."/>
            <person name="Kulichevskaya I.S."/>
            <person name="Suzina N.E."/>
            <person name="Philippov D.A."/>
            <person name="Rakitin A.L."/>
            <person name="Mardanov A.V."/>
            <person name="Ravin N.V."/>
        </authorList>
    </citation>
    <scope>NUCLEOTIDE SEQUENCE [LARGE SCALE GENOMIC DNA]</scope>
    <source>
        <strain evidence="8 9">M1803</strain>
    </source>
</reference>
<keyword evidence="9" id="KW-1185">Reference proteome</keyword>
<comment type="cofactor">
    <cofactor evidence="6">
        <name>Mg(2+)</name>
        <dbReference type="ChEBI" id="CHEBI:18420"/>
    </cofactor>
</comment>
<dbReference type="EMBL" id="CP063458">
    <property type="protein sequence ID" value="QOV87911.1"/>
    <property type="molecule type" value="Genomic_DNA"/>
</dbReference>
<dbReference type="SUPFAM" id="SSF63867">
    <property type="entry name" value="MoeA C-terminal domain-like"/>
    <property type="match status" value="1"/>
</dbReference>
<comment type="similarity">
    <text evidence="3 6">Belongs to the MoeA family.</text>
</comment>
<dbReference type="InterPro" id="IPR005110">
    <property type="entry name" value="MoeA_linker/N"/>
</dbReference>
<organism evidence="8 9">
    <name type="scientific">Humisphaera borealis</name>
    <dbReference type="NCBI Taxonomy" id="2807512"/>
    <lineage>
        <taxon>Bacteria</taxon>
        <taxon>Pseudomonadati</taxon>
        <taxon>Planctomycetota</taxon>
        <taxon>Phycisphaerae</taxon>
        <taxon>Tepidisphaerales</taxon>
        <taxon>Tepidisphaeraceae</taxon>
        <taxon>Humisphaera</taxon>
    </lineage>
</organism>
<dbReference type="SMART" id="SM00852">
    <property type="entry name" value="MoCF_biosynth"/>
    <property type="match status" value="1"/>
</dbReference>
<comment type="catalytic activity">
    <reaction evidence="5">
        <text>adenylyl-molybdopterin + molybdate = Mo-molybdopterin + AMP + H(+)</text>
        <dbReference type="Rhea" id="RHEA:35047"/>
        <dbReference type="ChEBI" id="CHEBI:15378"/>
        <dbReference type="ChEBI" id="CHEBI:36264"/>
        <dbReference type="ChEBI" id="CHEBI:62727"/>
        <dbReference type="ChEBI" id="CHEBI:71302"/>
        <dbReference type="ChEBI" id="CHEBI:456215"/>
        <dbReference type="EC" id="2.10.1.1"/>
    </reaction>
</comment>
<dbReference type="FunFam" id="2.170.190.11:FF:000001">
    <property type="entry name" value="Molybdopterin molybdenumtransferase"/>
    <property type="match status" value="1"/>
</dbReference>
<dbReference type="GO" id="GO:0061599">
    <property type="term" value="F:molybdopterin molybdotransferase activity"/>
    <property type="evidence" value="ECO:0007669"/>
    <property type="project" value="UniProtKB-UniRule"/>
</dbReference>
<dbReference type="GO" id="GO:0006777">
    <property type="term" value="P:Mo-molybdopterin cofactor biosynthetic process"/>
    <property type="evidence" value="ECO:0007669"/>
    <property type="project" value="UniProtKB-UniRule"/>
</dbReference>
<protein>
    <recommendedName>
        <fullName evidence="6">Molybdopterin molybdenumtransferase</fullName>
        <ecNumber evidence="6">2.10.1.1</ecNumber>
    </recommendedName>
</protein>
<feature type="domain" description="MoaB/Mog" evidence="7">
    <location>
        <begin position="191"/>
        <end position="343"/>
    </location>
</feature>
<dbReference type="SUPFAM" id="SSF53218">
    <property type="entry name" value="Molybdenum cofactor biosynthesis proteins"/>
    <property type="match status" value="1"/>
</dbReference>
<dbReference type="CDD" id="cd00887">
    <property type="entry name" value="MoeA"/>
    <property type="match status" value="1"/>
</dbReference>
<comment type="pathway">
    <text evidence="2 6">Cofactor biosynthesis; molybdopterin biosynthesis.</text>
</comment>
<proteinExistence type="inferred from homology"/>
<dbReference type="RefSeq" id="WP_206290826.1">
    <property type="nucleotide sequence ID" value="NZ_CP063458.1"/>
</dbReference>
<dbReference type="InterPro" id="IPR008284">
    <property type="entry name" value="MoCF_biosynth_CS"/>
</dbReference>
<dbReference type="Proteomes" id="UP000593765">
    <property type="component" value="Chromosome"/>
</dbReference>
<dbReference type="InterPro" id="IPR038987">
    <property type="entry name" value="MoeA-like"/>
</dbReference>
<dbReference type="PROSITE" id="PS01079">
    <property type="entry name" value="MOCF_BIOSYNTHESIS_2"/>
    <property type="match status" value="1"/>
</dbReference>
<dbReference type="Gene3D" id="2.40.340.10">
    <property type="entry name" value="MoeA, C-terminal, domain IV"/>
    <property type="match status" value="1"/>
</dbReference>
<dbReference type="Gene3D" id="2.170.190.11">
    <property type="entry name" value="Molybdopterin biosynthesis moea protein, domain 3"/>
    <property type="match status" value="1"/>
</dbReference>
<dbReference type="Gene3D" id="3.90.105.10">
    <property type="entry name" value="Molybdopterin biosynthesis moea protein, domain 2"/>
    <property type="match status" value="1"/>
</dbReference>
<name>A0A7M2WSW8_9BACT</name>